<dbReference type="PANTHER" id="PTHR45737">
    <property type="entry name" value="VON WILLEBRAND FACTOR A DOMAIN-CONTAINING PROTEIN 5A"/>
    <property type="match status" value="1"/>
</dbReference>
<evidence type="ECO:0000313" key="3">
    <source>
        <dbReference type="EMBL" id="VAW85918.1"/>
    </source>
</evidence>
<dbReference type="SMART" id="SM00327">
    <property type="entry name" value="VWA"/>
    <property type="match status" value="1"/>
</dbReference>
<dbReference type="Pfam" id="PF13768">
    <property type="entry name" value="VWA_3"/>
    <property type="match status" value="1"/>
</dbReference>
<dbReference type="InterPro" id="IPR013694">
    <property type="entry name" value="VIT"/>
</dbReference>
<dbReference type="PROSITE" id="PS51468">
    <property type="entry name" value="VIT"/>
    <property type="match status" value="1"/>
</dbReference>
<sequence>MKHINHSKTFYLPGVFIPSLALLLCLLSAGIVQAAGLLTPKNSQYAALEIKQHDVNVIIEDGYAITKVDQIFHNPNAQDLEAIYSFPVPEKAAVAEFTVWIDGKPVTGEVLEKKQARQIYESEKAAGREAGLTEKDGYKTFDISVTAVRAEQDTRIRFVYLQPAHVDTGIGRYVYPLEEGGVDEKKLSFWTANEEVKEKFSFNLQLKSAYPVEAMRLPNQPQAMATQTSPGEWNVQLVNTANTISNATDMKGTATQPISNQPAFTLDQDLVVYWRHKAGLPGSVDMVTYKPEGSNKGTFMLTVTLGDDLKPVTEGSDWVFVLDISGSMQGKYTTLADGVLRALGKMRANDRFRILLFNSAVKELTHGYVNATPESVKHYSSALMNVQPSSGTNLYAGLRQALDSIDADRTSAIVLVTDGVANVGETKQKMFLKLLKKKDIRLFTFIMGNSANKPLLEAMTKASNGFALNISNSDDIVGKILEATSKVSHESLHGVKLSISGVRTSDLTPKTIGSLYRGQQLVMFGHYWGDGIADVRLTGKISGQQKEYRTQVEFPSTDTANPELERLWAFATIEGMMEDIHNFGEDADVQQAVTDLAIEHGLVTDYTSMLVVRDELFESFGIKRNNRDRLNVEHAAQQARVQQVPVSHRVDTNQPMFTENRPSFSGKSSGGGSIDPWMMLILLPVVYTAMQRRKTKRSNNIPMAF</sequence>
<feature type="domain" description="VIT" evidence="2">
    <location>
        <begin position="34"/>
        <end position="162"/>
    </location>
</feature>
<feature type="domain" description="VWFA" evidence="1">
    <location>
        <begin position="317"/>
        <end position="484"/>
    </location>
</feature>
<name>A0A3B0YXY6_9ZZZZ</name>
<proteinExistence type="predicted"/>
<dbReference type="PROSITE" id="PS50234">
    <property type="entry name" value="VWFA"/>
    <property type="match status" value="1"/>
</dbReference>
<dbReference type="SMART" id="SM00609">
    <property type="entry name" value="VIT"/>
    <property type="match status" value="1"/>
</dbReference>
<dbReference type="InterPro" id="IPR036465">
    <property type="entry name" value="vWFA_dom_sf"/>
</dbReference>
<protein>
    <submittedName>
        <fullName evidence="3">Inter-alpha-trypsin inhibitor heavy chain H3</fullName>
    </submittedName>
</protein>
<dbReference type="SUPFAM" id="SSF53300">
    <property type="entry name" value="vWA-like"/>
    <property type="match status" value="1"/>
</dbReference>
<dbReference type="Pfam" id="PF08487">
    <property type="entry name" value="VIT"/>
    <property type="match status" value="1"/>
</dbReference>
<evidence type="ECO:0000259" key="1">
    <source>
        <dbReference type="PROSITE" id="PS50234"/>
    </source>
</evidence>
<dbReference type="AlphaFoldDB" id="A0A3B0YXY6"/>
<dbReference type="PANTHER" id="PTHR45737:SF6">
    <property type="entry name" value="VON WILLEBRAND FACTOR A DOMAIN-CONTAINING PROTEIN 5A"/>
    <property type="match status" value="1"/>
</dbReference>
<accession>A0A3B0YXY6</accession>
<organism evidence="3">
    <name type="scientific">hydrothermal vent metagenome</name>
    <dbReference type="NCBI Taxonomy" id="652676"/>
    <lineage>
        <taxon>unclassified sequences</taxon>
        <taxon>metagenomes</taxon>
        <taxon>ecological metagenomes</taxon>
    </lineage>
</organism>
<dbReference type="EMBL" id="UOFO01000083">
    <property type="protein sequence ID" value="VAW85918.1"/>
    <property type="molecule type" value="Genomic_DNA"/>
</dbReference>
<evidence type="ECO:0000259" key="2">
    <source>
        <dbReference type="PROSITE" id="PS51468"/>
    </source>
</evidence>
<dbReference type="InterPro" id="IPR002035">
    <property type="entry name" value="VWF_A"/>
</dbReference>
<dbReference type="Gene3D" id="3.40.50.410">
    <property type="entry name" value="von Willebrand factor, type A domain"/>
    <property type="match status" value="1"/>
</dbReference>
<reference evidence="3" key="1">
    <citation type="submission" date="2018-06" db="EMBL/GenBank/DDBJ databases">
        <authorList>
            <person name="Zhirakovskaya E."/>
        </authorList>
    </citation>
    <scope>NUCLEOTIDE SEQUENCE</scope>
</reference>
<gene>
    <name evidence="3" type="ORF">MNBD_GAMMA16-1703</name>
</gene>